<name>A0A2I0T2U5_LIMLA</name>
<organism evidence="1 2">
    <name type="scientific">Limosa lapponica baueri</name>
    <dbReference type="NCBI Taxonomy" id="1758121"/>
    <lineage>
        <taxon>Eukaryota</taxon>
        <taxon>Metazoa</taxon>
        <taxon>Chordata</taxon>
        <taxon>Craniata</taxon>
        <taxon>Vertebrata</taxon>
        <taxon>Euteleostomi</taxon>
        <taxon>Archelosauria</taxon>
        <taxon>Archosauria</taxon>
        <taxon>Dinosauria</taxon>
        <taxon>Saurischia</taxon>
        <taxon>Theropoda</taxon>
        <taxon>Coelurosauria</taxon>
        <taxon>Aves</taxon>
        <taxon>Neognathae</taxon>
        <taxon>Neoaves</taxon>
        <taxon>Charadriiformes</taxon>
        <taxon>Scolopacidae</taxon>
        <taxon>Limosa</taxon>
    </lineage>
</organism>
<reference evidence="2" key="1">
    <citation type="submission" date="2017-11" db="EMBL/GenBank/DDBJ databases">
        <authorList>
            <person name="Lima N.C."/>
            <person name="Parody-Merino A.M."/>
            <person name="Battley P.F."/>
            <person name="Fidler A.E."/>
            <person name="Prosdocimi F."/>
        </authorList>
    </citation>
    <scope>NUCLEOTIDE SEQUENCE [LARGE SCALE GENOMIC DNA]</scope>
</reference>
<dbReference type="AlphaFoldDB" id="A0A2I0T2U5"/>
<keyword evidence="2" id="KW-1185">Reference proteome</keyword>
<protein>
    <submittedName>
        <fullName evidence="1">Uncharacterized protein</fullName>
    </submittedName>
</protein>
<accession>A0A2I0T2U5</accession>
<reference evidence="2" key="2">
    <citation type="submission" date="2017-12" db="EMBL/GenBank/DDBJ databases">
        <title>Genome sequence of the Bar-tailed Godwit (Limosa lapponica baueri).</title>
        <authorList>
            <person name="Lima N.C.B."/>
            <person name="Parody-Merino A.M."/>
            <person name="Battley P.F."/>
            <person name="Fidler A.E."/>
            <person name="Prosdocimi F."/>
        </authorList>
    </citation>
    <scope>NUCLEOTIDE SEQUENCE [LARGE SCALE GENOMIC DNA]</scope>
</reference>
<gene>
    <name evidence="1" type="ORF">llap_21578</name>
</gene>
<sequence>MRLPRRPQASLVRYSPFSEESCAGGGAVGVTTLLCPPMEAVGLHPIVCTGATGLAPHRLLQGLGPHLWLPTAASLPSLTEHTAFVAFPHHLFIHEAFKETSMAGRAMKHAAEAQRLSPVVFRNGSRLAGLGTLAIEAVLEDTLKPIR</sequence>
<dbReference type="EMBL" id="KZ522393">
    <property type="protein sequence ID" value="PKU28118.1"/>
    <property type="molecule type" value="Genomic_DNA"/>
</dbReference>
<evidence type="ECO:0000313" key="1">
    <source>
        <dbReference type="EMBL" id="PKU28118.1"/>
    </source>
</evidence>
<proteinExistence type="predicted"/>
<dbReference type="Proteomes" id="UP000233556">
    <property type="component" value="Unassembled WGS sequence"/>
</dbReference>
<evidence type="ECO:0000313" key="2">
    <source>
        <dbReference type="Proteomes" id="UP000233556"/>
    </source>
</evidence>